<sequence length="253" mass="28685">MTVLGEYLWARRALLQPECVGLQRESNRRVPGLRREEVAMLASISPEYYLRLEQGHDKEPSDQVLHGLARALRLDRNAEQYLLRLRSLHPVANSGPSHDGVIPETVRELLNGWLETPAYVASSNLDVLLVNDRARQLRNHRIEHGLNLVEWTFSQDSRNEADWETRAAASAAELRYHGDPYDLRFQQVVGRLAVRDQDFRALWARHDARPNPAGRVRVDRAGAPVGHASFHSFEIPGTAGLIVTVLQEDNLVM</sequence>
<dbReference type="EMBL" id="JANTEZ010000002">
    <property type="protein sequence ID" value="MCS5714181.1"/>
    <property type="molecule type" value="Genomic_DNA"/>
</dbReference>
<dbReference type="SUPFAM" id="SSF47413">
    <property type="entry name" value="lambda repressor-like DNA-binding domains"/>
    <property type="match status" value="1"/>
</dbReference>
<dbReference type="Gene3D" id="3.30.450.180">
    <property type="match status" value="1"/>
</dbReference>
<dbReference type="InterPro" id="IPR041413">
    <property type="entry name" value="MLTR_LBD"/>
</dbReference>
<keyword evidence="3" id="KW-1185">Reference proteome</keyword>
<dbReference type="RefSeq" id="WP_259485709.1">
    <property type="nucleotide sequence ID" value="NZ_JANTEZ010000002.1"/>
</dbReference>
<dbReference type="CDD" id="cd00093">
    <property type="entry name" value="HTH_XRE"/>
    <property type="match status" value="1"/>
</dbReference>
<dbReference type="InterPro" id="IPR001387">
    <property type="entry name" value="Cro/C1-type_HTH"/>
</dbReference>
<evidence type="ECO:0000259" key="1">
    <source>
        <dbReference type="Pfam" id="PF17765"/>
    </source>
</evidence>
<dbReference type="Gene3D" id="1.10.260.40">
    <property type="entry name" value="lambda repressor-like DNA-binding domains"/>
    <property type="match status" value="1"/>
</dbReference>
<dbReference type="Pfam" id="PF13560">
    <property type="entry name" value="HTH_31"/>
    <property type="match status" value="1"/>
</dbReference>
<proteinExistence type="predicted"/>
<gene>
    <name evidence="2" type="ORF">NVV95_06400</name>
</gene>
<reference evidence="2" key="1">
    <citation type="submission" date="2022-08" db="EMBL/GenBank/DDBJ databases">
        <authorList>
            <person name="Deng Y."/>
            <person name="Han X.-F."/>
            <person name="Zhang Y.-Q."/>
        </authorList>
    </citation>
    <scope>NUCLEOTIDE SEQUENCE</scope>
    <source>
        <strain evidence="2">CPCC 205716</strain>
    </source>
</reference>
<dbReference type="Pfam" id="PF17765">
    <property type="entry name" value="MLTR_LBD"/>
    <property type="match status" value="1"/>
</dbReference>
<dbReference type="PANTHER" id="PTHR35010:SF2">
    <property type="entry name" value="BLL4672 PROTEIN"/>
    <property type="match status" value="1"/>
</dbReference>
<feature type="domain" description="MmyB-like transcription regulator ligand binding" evidence="1">
    <location>
        <begin position="103"/>
        <end position="244"/>
    </location>
</feature>
<name>A0ABT2GHA9_9MICO</name>
<evidence type="ECO:0000313" key="2">
    <source>
        <dbReference type="EMBL" id="MCS5714181.1"/>
    </source>
</evidence>
<dbReference type="PANTHER" id="PTHR35010">
    <property type="entry name" value="BLL4672 PROTEIN-RELATED"/>
    <property type="match status" value="1"/>
</dbReference>
<dbReference type="InterPro" id="IPR010982">
    <property type="entry name" value="Lambda_DNA-bd_dom_sf"/>
</dbReference>
<dbReference type="Proteomes" id="UP001165580">
    <property type="component" value="Unassembled WGS sequence"/>
</dbReference>
<accession>A0ABT2GHA9</accession>
<protein>
    <submittedName>
        <fullName evidence="2">Helix-turn-helix transcriptional regulator</fullName>
    </submittedName>
</protein>
<organism evidence="2 3">
    <name type="scientific">Herbiconiux gentiana</name>
    <dbReference type="NCBI Taxonomy" id="2970912"/>
    <lineage>
        <taxon>Bacteria</taxon>
        <taxon>Bacillati</taxon>
        <taxon>Actinomycetota</taxon>
        <taxon>Actinomycetes</taxon>
        <taxon>Micrococcales</taxon>
        <taxon>Microbacteriaceae</taxon>
        <taxon>Herbiconiux</taxon>
    </lineage>
</organism>
<evidence type="ECO:0000313" key="3">
    <source>
        <dbReference type="Proteomes" id="UP001165580"/>
    </source>
</evidence>
<comment type="caution">
    <text evidence="2">The sequence shown here is derived from an EMBL/GenBank/DDBJ whole genome shotgun (WGS) entry which is preliminary data.</text>
</comment>